<evidence type="ECO:0000313" key="2">
    <source>
        <dbReference type="EMBL" id="KKL82802.1"/>
    </source>
</evidence>
<comment type="caution">
    <text evidence="2">The sequence shown here is derived from an EMBL/GenBank/DDBJ whole genome shotgun (WGS) entry which is preliminary data.</text>
</comment>
<name>A0A0F9I5X5_9ZZZZ</name>
<dbReference type="AlphaFoldDB" id="A0A0F9I5X5"/>
<protein>
    <submittedName>
        <fullName evidence="2">Uncharacterized protein</fullName>
    </submittedName>
</protein>
<organism evidence="2">
    <name type="scientific">marine sediment metagenome</name>
    <dbReference type="NCBI Taxonomy" id="412755"/>
    <lineage>
        <taxon>unclassified sequences</taxon>
        <taxon>metagenomes</taxon>
        <taxon>ecological metagenomes</taxon>
    </lineage>
</organism>
<dbReference type="EMBL" id="LAZR01022169">
    <property type="protein sequence ID" value="KKL82802.1"/>
    <property type="molecule type" value="Genomic_DNA"/>
</dbReference>
<proteinExistence type="predicted"/>
<reference evidence="2" key="1">
    <citation type="journal article" date="2015" name="Nature">
        <title>Complex archaea that bridge the gap between prokaryotes and eukaryotes.</title>
        <authorList>
            <person name="Spang A."/>
            <person name="Saw J.H."/>
            <person name="Jorgensen S.L."/>
            <person name="Zaremba-Niedzwiedzka K."/>
            <person name="Martijn J."/>
            <person name="Lind A.E."/>
            <person name="van Eijk R."/>
            <person name="Schleper C."/>
            <person name="Guy L."/>
            <person name="Ettema T.J."/>
        </authorList>
    </citation>
    <scope>NUCLEOTIDE SEQUENCE</scope>
</reference>
<sequence length="53" mass="5943">MSLTALGKRRLLQAARKTLKMSSEGQRRHGGMSKEKAMEVVDELAAHKRKTGY</sequence>
<feature type="region of interest" description="Disordered" evidence="1">
    <location>
        <begin position="18"/>
        <end position="39"/>
    </location>
</feature>
<gene>
    <name evidence="2" type="ORF">LCGC14_1981080</name>
</gene>
<accession>A0A0F9I5X5</accession>
<evidence type="ECO:0000256" key="1">
    <source>
        <dbReference type="SAM" id="MobiDB-lite"/>
    </source>
</evidence>